<dbReference type="Pfam" id="PF13561">
    <property type="entry name" value="adh_short_C2"/>
    <property type="match status" value="1"/>
</dbReference>
<dbReference type="SUPFAM" id="SSF51735">
    <property type="entry name" value="NAD(P)-binding Rossmann-fold domains"/>
    <property type="match status" value="1"/>
</dbReference>
<comment type="similarity">
    <text evidence="1">Belongs to the short-chain dehydrogenases/reductases (SDR) family.</text>
</comment>
<dbReference type="InterPro" id="IPR020904">
    <property type="entry name" value="Sc_DH/Rdtase_CS"/>
</dbReference>
<feature type="domain" description="Ketoreductase" evidence="2">
    <location>
        <begin position="9"/>
        <end position="205"/>
    </location>
</feature>
<dbReference type="PRINTS" id="PR00081">
    <property type="entry name" value="GDHRDH"/>
</dbReference>
<protein>
    <submittedName>
        <fullName evidence="3">NAD(P)-dependent dehydrogenase, short-chain alcohol dehydrogenase family</fullName>
    </submittedName>
</protein>
<dbReference type="InterPro" id="IPR051687">
    <property type="entry name" value="Peroxisomal_Beta-Oxidation"/>
</dbReference>
<organism evidence="3 4">
    <name type="scientific">Lutimaribacter pacificus</name>
    <dbReference type="NCBI Taxonomy" id="391948"/>
    <lineage>
        <taxon>Bacteria</taxon>
        <taxon>Pseudomonadati</taxon>
        <taxon>Pseudomonadota</taxon>
        <taxon>Alphaproteobacteria</taxon>
        <taxon>Rhodobacterales</taxon>
        <taxon>Roseobacteraceae</taxon>
        <taxon>Lutimaribacter</taxon>
    </lineage>
</organism>
<evidence type="ECO:0000313" key="4">
    <source>
        <dbReference type="Proteomes" id="UP000324252"/>
    </source>
</evidence>
<gene>
    <name evidence="3" type="ORF">SAMN05444142_104372</name>
</gene>
<dbReference type="OrthoDB" id="9804774at2"/>
<evidence type="ECO:0000313" key="3">
    <source>
        <dbReference type="EMBL" id="SHK34102.1"/>
    </source>
</evidence>
<proteinExistence type="inferred from homology"/>
<sequence>MTDKCVTDKVIVVTGGGRGIGRGISLLLAEAGARVVVNDLGASVSGEGASKSPADDVVAEIRARGGQAVSSHHSVSEWDSAQDIIATAIDAFGRIDGVVNNAGILRDRIFHKMSADEFMAVLQVHLVGSFNVSRAAAEHFRNQGSGAFVHMTSSTGLIGNYGQANYGAAKLGLVGLSRCIALDMSRFGVRSNCISPAAFSRMTANLPSETEHQKALLEQTRKGLAPEKVAPLAVFLMSDLASNVTGQIFSVRGNEIFLYNQTRPVRSVHQSQGWTPESIAEHALPAFKSSLTPLEAIADVFSWNPI</sequence>
<dbReference type="PRINTS" id="PR00080">
    <property type="entry name" value="SDRFAMILY"/>
</dbReference>
<dbReference type="PANTHER" id="PTHR45024">
    <property type="entry name" value="DEHYDROGENASES, SHORT CHAIN"/>
    <property type="match status" value="1"/>
</dbReference>
<dbReference type="AlphaFoldDB" id="A0A1H0HM43"/>
<accession>A0A1H0HM43</accession>
<dbReference type="Proteomes" id="UP000324252">
    <property type="component" value="Unassembled WGS sequence"/>
</dbReference>
<keyword evidence="4" id="KW-1185">Reference proteome</keyword>
<dbReference type="SMART" id="SM00822">
    <property type="entry name" value="PKS_KR"/>
    <property type="match status" value="1"/>
</dbReference>
<dbReference type="PROSITE" id="PS00061">
    <property type="entry name" value="ADH_SHORT"/>
    <property type="match status" value="1"/>
</dbReference>
<evidence type="ECO:0000259" key="2">
    <source>
        <dbReference type="SMART" id="SM00822"/>
    </source>
</evidence>
<evidence type="ECO:0000256" key="1">
    <source>
        <dbReference type="ARBA" id="ARBA00006484"/>
    </source>
</evidence>
<dbReference type="PANTHER" id="PTHR45024:SF3">
    <property type="entry name" value="BLL2957 PROTEIN"/>
    <property type="match status" value="1"/>
</dbReference>
<dbReference type="InterPro" id="IPR002347">
    <property type="entry name" value="SDR_fam"/>
</dbReference>
<name>A0A1H0HM43_9RHOB</name>
<reference evidence="3 4" key="1">
    <citation type="submission" date="2016-11" db="EMBL/GenBank/DDBJ databases">
        <authorList>
            <person name="Varghese N."/>
            <person name="Submissions S."/>
        </authorList>
    </citation>
    <scope>NUCLEOTIDE SEQUENCE [LARGE SCALE GENOMIC DNA]</scope>
    <source>
        <strain evidence="3 4">DSM 29620</strain>
    </source>
</reference>
<dbReference type="Gene3D" id="3.40.50.720">
    <property type="entry name" value="NAD(P)-binding Rossmann-like Domain"/>
    <property type="match status" value="1"/>
</dbReference>
<dbReference type="FunFam" id="3.40.50.720:FF:000084">
    <property type="entry name" value="Short-chain dehydrogenase reductase"/>
    <property type="match status" value="1"/>
</dbReference>
<dbReference type="InterPro" id="IPR057326">
    <property type="entry name" value="KR_dom"/>
</dbReference>
<dbReference type="EMBL" id="FQZZ01000004">
    <property type="protein sequence ID" value="SHK34102.1"/>
    <property type="molecule type" value="Genomic_DNA"/>
</dbReference>
<dbReference type="InterPro" id="IPR036291">
    <property type="entry name" value="NAD(P)-bd_dom_sf"/>
</dbReference>